<proteinExistence type="predicted"/>
<dbReference type="Proteomes" id="UP000178606">
    <property type="component" value="Unassembled WGS sequence"/>
</dbReference>
<feature type="compositionally biased region" description="Polar residues" evidence="1">
    <location>
        <begin position="250"/>
        <end position="260"/>
    </location>
</feature>
<feature type="domain" description="Amidase" evidence="2">
    <location>
        <begin position="137"/>
        <end position="491"/>
    </location>
</feature>
<dbReference type="GO" id="GO:0050567">
    <property type="term" value="F:glutaminyl-tRNA synthase (glutamine-hydrolyzing) activity"/>
    <property type="evidence" value="ECO:0007669"/>
    <property type="project" value="TreeGrafter"/>
</dbReference>
<evidence type="ECO:0000256" key="1">
    <source>
        <dbReference type="SAM" id="MobiDB-lite"/>
    </source>
</evidence>
<accession>A0A1F6C3E9</accession>
<dbReference type="PANTHER" id="PTHR11895">
    <property type="entry name" value="TRANSAMIDASE"/>
    <property type="match status" value="1"/>
</dbReference>
<evidence type="ECO:0000313" key="3">
    <source>
        <dbReference type="EMBL" id="OGG43671.1"/>
    </source>
</evidence>
<reference evidence="3 4" key="1">
    <citation type="journal article" date="2016" name="Nat. Commun.">
        <title>Thousands of microbial genomes shed light on interconnected biogeochemical processes in an aquifer system.</title>
        <authorList>
            <person name="Anantharaman K."/>
            <person name="Brown C.T."/>
            <person name="Hug L.A."/>
            <person name="Sharon I."/>
            <person name="Castelle C.J."/>
            <person name="Probst A.J."/>
            <person name="Thomas B.C."/>
            <person name="Singh A."/>
            <person name="Wilkins M.J."/>
            <person name="Karaoz U."/>
            <person name="Brodie E.L."/>
            <person name="Williams K.H."/>
            <person name="Hubbard S.S."/>
            <person name="Banfield J.F."/>
        </authorList>
    </citation>
    <scope>NUCLEOTIDE SEQUENCE [LARGE SCALE GENOMIC DNA]</scope>
    <source>
        <strain evidence="4">RIFCSPLOWO2_12_FULL_64_10</strain>
    </source>
</reference>
<gene>
    <name evidence="3" type="ORF">A3F84_25780</name>
</gene>
<name>A0A1F6C3E9_HANXR</name>
<dbReference type="InterPro" id="IPR023631">
    <property type="entry name" value="Amidase_dom"/>
</dbReference>
<sequence>MGEGLSPDLHTEIRFVSLEEIVRREEEAIRGDIAGVERLSDIAFTDAQREKMRKRVEGNRVKYRRLREVPVGYDIEPPTAFLPGTPASLRRQGRSRKPLKLNDAGPASPPSSSDDLAFLPLTALAHLIRTRQVSPVELTRLYLDRCSAYGPRLHCIVTLTEDLALKQAKKAEVEIVKGRCRGPLHGIPWGAKDLLATKGIRTTWGATPFEHQVADRDATVVERLRRAGAVLVAKLSMGALAMGPHGFGGTTRNPWNPEQDSSGSSAGPGAATAAGLVGFSIGSETLGSIVSPGHRCGVVGLRPTYGRVSRHGAMALSWTMDKLGPMCRGVEDCAAVLHAMYGPDGKDRSVADVPFNYPPDRRLSDLRVGYLAAEFEEVKDPAERAVDQAALDLLRSLGADLKPIQLPDCPLDAVRMVLTVEAAAAFDDLTRGGAVDAMTERDKSAWPDLFRADRTVPAVDYLRAQRVRALLMRDVETLMEKWDLLIAPAFGPNLTVTNLTGHPALLVPCGFPNGLPRGLTLIGALYDEAAILAVGHAYEQATEWHLRRPDLSKL</sequence>
<dbReference type="Gene3D" id="3.90.1300.10">
    <property type="entry name" value="Amidase signature (AS) domain"/>
    <property type="match status" value="1"/>
</dbReference>
<dbReference type="InterPro" id="IPR036928">
    <property type="entry name" value="AS_sf"/>
</dbReference>
<comment type="caution">
    <text evidence="3">The sequence shown here is derived from an EMBL/GenBank/DDBJ whole genome shotgun (WGS) entry which is preliminary data.</text>
</comment>
<protein>
    <recommendedName>
        <fullName evidence="2">Amidase domain-containing protein</fullName>
    </recommendedName>
</protein>
<dbReference type="EMBL" id="MFKF01000428">
    <property type="protein sequence ID" value="OGG43671.1"/>
    <property type="molecule type" value="Genomic_DNA"/>
</dbReference>
<dbReference type="Pfam" id="PF01425">
    <property type="entry name" value="Amidase"/>
    <property type="match status" value="1"/>
</dbReference>
<feature type="region of interest" description="Disordered" evidence="1">
    <location>
        <begin position="82"/>
        <end position="113"/>
    </location>
</feature>
<feature type="compositionally biased region" description="Low complexity" evidence="1">
    <location>
        <begin position="103"/>
        <end position="113"/>
    </location>
</feature>
<dbReference type="PANTHER" id="PTHR11895:SF73">
    <property type="entry name" value="AMIDASE FAMILY PROTEIN"/>
    <property type="match status" value="1"/>
</dbReference>
<feature type="region of interest" description="Disordered" evidence="1">
    <location>
        <begin position="246"/>
        <end position="269"/>
    </location>
</feature>
<dbReference type="AlphaFoldDB" id="A0A1F6C3E9"/>
<dbReference type="InterPro" id="IPR000120">
    <property type="entry name" value="Amidase"/>
</dbReference>
<evidence type="ECO:0000259" key="2">
    <source>
        <dbReference type="Pfam" id="PF01425"/>
    </source>
</evidence>
<evidence type="ECO:0000313" key="4">
    <source>
        <dbReference type="Proteomes" id="UP000178606"/>
    </source>
</evidence>
<organism evidence="3 4">
    <name type="scientific">Handelsmanbacteria sp. (strain RIFCSPLOWO2_12_FULL_64_10)</name>
    <dbReference type="NCBI Taxonomy" id="1817868"/>
    <lineage>
        <taxon>Bacteria</taxon>
        <taxon>Candidatus Handelsmaniibacteriota</taxon>
    </lineage>
</organism>
<dbReference type="SUPFAM" id="SSF75304">
    <property type="entry name" value="Amidase signature (AS) enzymes"/>
    <property type="match status" value="1"/>
</dbReference>